<sequence length="351" mass="39718">MASNLPLENVWDYPRPPEIEPVQARLRVIFNQIVLADTTRAMRIIETGHPPTYYIPPEDVKQEYLNRNDKTSYCGYKGLASYYDFILPDNQPIVKARIWSYENPTGSDEKYIGVKGYFSFYVGPWDCYVNDEKVEAQPGDFYGGWKTKNIMGKVNAGSGAWKVLHRTLQIYNDASDYCLMLGTTLDISGAQLTNNPSRYITEQPDTFNTVFALAPQERISNIYECDDRRCGCGSKYTVALTNERIIQRRADSCCGCCSQGYIDSMLFLSDISSISTRVNPTRNGMPLTLTGPFGSEVFTFSRQSFHNALAMIPQAAMPHKISTQPRIVMQTPYSAPPYETKPMKPDYQSAF</sequence>
<organism evidence="3 5">
    <name type="scientific">Adineta ricciae</name>
    <name type="common">Rotifer</name>
    <dbReference type="NCBI Taxonomy" id="249248"/>
    <lineage>
        <taxon>Eukaryota</taxon>
        <taxon>Metazoa</taxon>
        <taxon>Spiralia</taxon>
        <taxon>Gnathifera</taxon>
        <taxon>Rotifera</taxon>
        <taxon>Eurotatoria</taxon>
        <taxon>Bdelloidea</taxon>
        <taxon>Adinetida</taxon>
        <taxon>Adinetidae</taxon>
        <taxon>Adineta</taxon>
    </lineage>
</organism>
<name>A0A815QUH5_ADIRI</name>
<keyword evidence="4" id="KW-1185">Reference proteome</keyword>
<dbReference type="Proteomes" id="UP000663828">
    <property type="component" value="Unassembled WGS sequence"/>
</dbReference>
<gene>
    <name evidence="3" type="ORF">EDS130_LOCUS40541</name>
    <name evidence="2" type="ORF">XAT740_LOCUS2698</name>
</gene>
<dbReference type="InterPro" id="IPR038694">
    <property type="entry name" value="DUF427_sf"/>
</dbReference>
<proteinExistence type="predicted"/>
<feature type="domain" description="DUF427" evidence="1">
    <location>
        <begin position="27"/>
        <end position="121"/>
    </location>
</feature>
<dbReference type="PANTHER" id="PTHR43058:SF1">
    <property type="entry name" value="DUF427 DOMAIN-CONTAINING PROTEIN"/>
    <property type="match status" value="1"/>
</dbReference>
<dbReference type="OrthoDB" id="18996at2759"/>
<comment type="caution">
    <text evidence="3">The sequence shown here is derived from an EMBL/GenBank/DDBJ whole genome shotgun (WGS) entry which is preliminary data.</text>
</comment>
<dbReference type="Pfam" id="PF04248">
    <property type="entry name" value="NTP_transf_9"/>
    <property type="match status" value="1"/>
</dbReference>
<accession>A0A815QUH5</accession>
<evidence type="ECO:0000313" key="5">
    <source>
        <dbReference type="Proteomes" id="UP000663852"/>
    </source>
</evidence>
<reference evidence="3" key="1">
    <citation type="submission" date="2021-02" db="EMBL/GenBank/DDBJ databases">
        <authorList>
            <person name="Nowell W R."/>
        </authorList>
    </citation>
    <scope>NUCLEOTIDE SEQUENCE</scope>
</reference>
<dbReference type="Proteomes" id="UP000663852">
    <property type="component" value="Unassembled WGS sequence"/>
</dbReference>
<evidence type="ECO:0000259" key="1">
    <source>
        <dbReference type="Pfam" id="PF04248"/>
    </source>
</evidence>
<dbReference type="EMBL" id="CAJNOJ010000492">
    <property type="protein sequence ID" value="CAF1467147.1"/>
    <property type="molecule type" value="Genomic_DNA"/>
</dbReference>
<dbReference type="AlphaFoldDB" id="A0A815QUH5"/>
<evidence type="ECO:0000313" key="4">
    <source>
        <dbReference type="Proteomes" id="UP000663828"/>
    </source>
</evidence>
<evidence type="ECO:0000313" key="3">
    <source>
        <dbReference type="EMBL" id="CAF1467147.1"/>
    </source>
</evidence>
<evidence type="ECO:0000313" key="2">
    <source>
        <dbReference type="EMBL" id="CAF0795416.1"/>
    </source>
</evidence>
<protein>
    <recommendedName>
        <fullName evidence="1">DUF427 domain-containing protein</fullName>
    </recommendedName>
</protein>
<dbReference type="Gene3D" id="2.170.150.40">
    <property type="entry name" value="Domain of unknown function (DUF427)"/>
    <property type="match status" value="1"/>
</dbReference>
<dbReference type="EMBL" id="CAJNOR010000098">
    <property type="protein sequence ID" value="CAF0795416.1"/>
    <property type="molecule type" value="Genomic_DNA"/>
</dbReference>
<dbReference type="PANTHER" id="PTHR43058">
    <property type="entry name" value="SLR0655 PROTEIN"/>
    <property type="match status" value="1"/>
</dbReference>
<dbReference type="InterPro" id="IPR007361">
    <property type="entry name" value="DUF427"/>
</dbReference>